<comment type="caution">
    <text evidence="2">The sequence shown here is derived from an EMBL/GenBank/DDBJ whole genome shotgun (WGS) entry which is preliminary data.</text>
</comment>
<gene>
    <name evidence="2" type="ORF">PGLA2088_LOCUS23752</name>
</gene>
<evidence type="ECO:0000313" key="2">
    <source>
        <dbReference type="EMBL" id="CAE8684011.1"/>
    </source>
</evidence>
<protein>
    <submittedName>
        <fullName evidence="2">Uncharacterized protein</fullName>
    </submittedName>
</protein>
<dbReference type="InterPro" id="IPR000048">
    <property type="entry name" value="IQ_motif_EF-hand-BS"/>
</dbReference>
<reference evidence="2" key="1">
    <citation type="submission" date="2021-02" db="EMBL/GenBank/DDBJ databases">
        <authorList>
            <person name="Dougan E. K."/>
            <person name="Rhodes N."/>
            <person name="Thang M."/>
            <person name="Chan C."/>
        </authorList>
    </citation>
    <scope>NUCLEOTIDE SEQUENCE</scope>
</reference>
<dbReference type="EMBL" id="CAJNNW010026258">
    <property type="protein sequence ID" value="CAE8684011.1"/>
    <property type="molecule type" value="Genomic_DNA"/>
</dbReference>
<dbReference type="Pfam" id="PF00612">
    <property type="entry name" value="IQ"/>
    <property type="match status" value="1"/>
</dbReference>
<accession>A0A813JT66</accession>
<dbReference type="AlphaFoldDB" id="A0A813JT66"/>
<evidence type="ECO:0000256" key="1">
    <source>
        <dbReference type="SAM" id="MobiDB-lite"/>
    </source>
</evidence>
<proteinExistence type="predicted"/>
<name>A0A813JT66_POLGL</name>
<feature type="region of interest" description="Disordered" evidence="1">
    <location>
        <begin position="433"/>
        <end position="452"/>
    </location>
</feature>
<organism evidence="2 3">
    <name type="scientific">Polarella glacialis</name>
    <name type="common">Dinoflagellate</name>
    <dbReference type="NCBI Taxonomy" id="89957"/>
    <lineage>
        <taxon>Eukaryota</taxon>
        <taxon>Sar</taxon>
        <taxon>Alveolata</taxon>
        <taxon>Dinophyceae</taxon>
        <taxon>Suessiales</taxon>
        <taxon>Suessiaceae</taxon>
        <taxon>Polarella</taxon>
    </lineage>
</organism>
<evidence type="ECO:0000313" key="3">
    <source>
        <dbReference type="Proteomes" id="UP000626109"/>
    </source>
</evidence>
<dbReference type="Proteomes" id="UP000626109">
    <property type="component" value="Unassembled WGS sequence"/>
</dbReference>
<sequence length="764" mass="86008">MLYERMETLRLQRVKLQRGKLEGGASTMIQRNWRRYSDYHRVVGMRREKAEADKRISTLLAAFYVAGSSIRHYIHPWWRHLPPDIQEVLSQVKASMQRTIGLVPVTGKLANEEIGTRGLRVDGADLLTYKSGDQLGVENAVISCAKPMLEELRQQLLLDALSHVPGEVFESTVNWASTSTVSIPRLIRQCAFIVINLVTIQKGLASVDFKAPGLVLNGLPANHRHVVLTAEVLVVMRQALDAPSISTEDHLRFQGLDAQGGAQLMEVLSSELDHRLPSEWPQQHGTVAALAVQCSTHIKDLQSVAFPKTKREQEMEEKAAQLAAKAAGGATAKAAAAKGRAETKDKAVAAVEKGKDRKSDKKPTKALGKEIEEAISRPTTKGGDENEYIAPALPEGGQLSHFNRFAAMRVLQQVGYYMRDQDEAMQMVLAKNVGGGSKGSSSPKDKTGNGVRGNRYVSVTDKLFEMADRAKHDHCSFVLSVVLFHMVLRGLFLRLLYHRAAVALQKRYRYIKLRGRKQNAVGPAIYIQRCFRGVRVALALMKKDDAAFVIQRTYKAWKWNRRSALLLRAVLKIQRVWHSSVHRRWIWMCHRSAIVIQRHVRGSLLRVTLDKPGRALALRYRGEMKALVEERSEMPQTEWFARTAVLAAKARVDMHRHRQRNLDLRRMTGPGSQSLQARAQERARRLRYKGAIQPARESIFEPLIFALARLDAPEVARYGVRTSRVLQQVQVHRKALERSLPQIKALKEHAASKRGRAAVRIRVC</sequence>